<dbReference type="Gene3D" id="3.40.50.1860">
    <property type="match status" value="2"/>
</dbReference>
<dbReference type="EMBL" id="CACRSW010000004">
    <property type="protein sequence ID" value="VYS80508.1"/>
    <property type="molecule type" value="Genomic_DNA"/>
</dbReference>
<dbReference type="EC" id="5.1.1.3" evidence="2 7"/>
<evidence type="ECO:0000313" key="8">
    <source>
        <dbReference type="EMBL" id="VYS80508.1"/>
    </source>
</evidence>
<feature type="active site" description="Proton donor/acceptor" evidence="7">
    <location>
        <position position="70"/>
    </location>
</feature>
<protein>
    <recommendedName>
        <fullName evidence="2 7">Glutamate racemase</fullName>
        <ecNumber evidence="2 7">5.1.1.3</ecNumber>
    </recommendedName>
</protein>
<dbReference type="InterPro" id="IPR015942">
    <property type="entry name" value="Asp/Glu/hydantoin_racemase"/>
</dbReference>
<dbReference type="GO" id="GO:0008881">
    <property type="term" value="F:glutamate racemase activity"/>
    <property type="evidence" value="ECO:0007669"/>
    <property type="project" value="UniProtKB-UniRule"/>
</dbReference>
<dbReference type="NCBIfam" id="TIGR00067">
    <property type="entry name" value="glut_race"/>
    <property type="match status" value="1"/>
</dbReference>
<dbReference type="HAMAP" id="MF_00258">
    <property type="entry name" value="Glu_racemase"/>
    <property type="match status" value="1"/>
</dbReference>
<dbReference type="Pfam" id="PF01177">
    <property type="entry name" value="Asp_Glu_race"/>
    <property type="match status" value="1"/>
</dbReference>
<keyword evidence="4 7" id="KW-0573">Peptidoglycan synthesis</keyword>
<name>A0A6N2RJ85_9FIRM</name>
<dbReference type="PANTHER" id="PTHR21198">
    <property type="entry name" value="GLUTAMATE RACEMASE"/>
    <property type="match status" value="1"/>
</dbReference>
<sequence length="249" mass="28528">MTNIGVFDSGLGGLTVLKELSKKHKANYFYLGDNKNVPYGDKSNEEIIELSKKIVEFLLKKDIDFFVIACNTISTVAIEYLRKEFDKKFISITDQAIKKSLEFEGDIFVMATKATCLQHTYKIKIEKISNKKVFEKACPLLVFLIEKGIVSGDEVDKVLKDYLELANEKKIENIVLGCTHYPIVEDEIFKNLNYKANIIDPAKVLAKNIKFDENEKKYIEIYMTDVNEISQKMTNKIMGEKIKIQKASL</sequence>
<dbReference type="GO" id="GO:0009252">
    <property type="term" value="P:peptidoglycan biosynthetic process"/>
    <property type="evidence" value="ECO:0007669"/>
    <property type="project" value="UniProtKB-UniRule"/>
</dbReference>
<evidence type="ECO:0000256" key="7">
    <source>
        <dbReference type="HAMAP-Rule" id="MF_00258"/>
    </source>
</evidence>
<comment type="similarity">
    <text evidence="7">Belongs to the aspartate/glutamate racemases family.</text>
</comment>
<keyword evidence="6 7" id="KW-0961">Cell wall biogenesis/degradation</keyword>
<dbReference type="PROSITE" id="PS00924">
    <property type="entry name" value="ASP_GLU_RACEMASE_2"/>
    <property type="match status" value="1"/>
</dbReference>
<dbReference type="UniPathway" id="UPA00219"/>
<dbReference type="AlphaFoldDB" id="A0A6N2RJ85"/>
<dbReference type="PANTHER" id="PTHR21198:SF3">
    <property type="entry name" value="GLUTAMATE RACEMASE"/>
    <property type="match status" value="1"/>
</dbReference>
<dbReference type="InterPro" id="IPR004391">
    <property type="entry name" value="Glu_race"/>
</dbReference>
<reference evidence="8" key="1">
    <citation type="submission" date="2019-11" db="EMBL/GenBank/DDBJ databases">
        <authorList>
            <person name="Feng L."/>
        </authorList>
    </citation>
    <scope>NUCLEOTIDE SEQUENCE</scope>
    <source>
        <strain evidence="8">AvaginalisLFYP127</strain>
    </source>
</reference>
<dbReference type="InterPro" id="IPR001920">
    <property type="entry name" value="Asp/Glu_race"/>
</dbReference>
<accession>A0A6N2RJ85</accession>
<keyword evidence="3 7" id="KW-0133">Cell shape</keyword>
<feature type="binding site" evidence="7">
    <location>
        <begin position="71"/>
        <end position="72"/>
    </location>
    <ligand>
        <name>substrate</name>
    </ligand>
</feature>
<evidence type="ECO:0000256" key="4">
    <source>
        <dbReference type="ARBA" id="ARBA00022984"/>
    </source>
</evidence>
<comment type="function">
    <text evidence="7">Provides the (R)-glutamate required for cell wall biosynthesis.</text>
</comment>
<proteinExistence type="inferred from homology"/>
<comment type="catalytic activity">
    <reaction evidence="1 7">
        <text>L-glutamate = D-glutamate</text>
        <dbReference type="Rhea" id="RHEA:12813"/>
        <dbReference type="ChEBI" id="CHEBI:29985"/>
        <dbReference type="ChEBI" id="CHEBI:29986"/>
        <dbReference type="EC" id="5.1.1.3"/>
    </reaction>
</comment>
<keyword evidence="5 7" id="KW-0413">Isomerase</keyword>
<evidence type="ECO:0000256" key="1">
    <source>
        <dbReference type="ARBA" id="ARBA00001602"/>
    </source>
</evidence>
<evidence type="ECO:0000256" key="3">
    <source>
        <dbReference type="ARBA" id="ARBA00022960"/>
    </source>
</evidence>
<dbReference type="RefSeq" id="WP_156328536.1">
    <property type="nucleotide sequence ID" value="NZ_CACRSW010000004.1"/>
</dbReference>
<feature type="binding site" evidence="7">
    <location>
        <begin position="8"/>
        <end position="9"/>
    </location>
    <ligand>
        <name>substrate</name>
    </ligand>
</feature>
<dbReference type="InterPro" id="IPR033134">
    <property type="entry name" value="Asp/Glu_racemase_AS_2"/>
</dbReference>
<gene>
    <name evidence="7 8" type="primary">murI</name>
    <name evidence="8" type="ORF">AVLFYP127_01403</name>
</gene>
<feature type="binding site" evidence="7">
    <location>
        <begin position="39"/>
        <end position="40"/>
    </location>
    <ligand>
        <name>substrate</name>
    </ligand>
</feature>
<evidence type="ECO:0000256" key="5">
    <source>
        <dbReference type="ARBA" id="ARBA00023235"/>
    </source>
</evidence>
<dbReference type="SUPFAM" id="SSF53681">
    <property type="entry name" value="Aspartate/glutamate racemase"/>
    <property type="match status" value="2"/>
</dbReference>
<comment type="pathway">
    <text evidence="7">Cell wall biogenesis; peptidoglycan biosynthesis.</text>
</comment>
<evidence type="ECO:0000256" key="2">
    <source>
        <dbReference type="ARBA" id="ARBA00013090"/>
    </source>
</evidence>
<feature type="active site" description="Proton donor/acceptor" evidence="7">
    <location>
        <position position="178"/>
    </location>
</feature>
<evidence type="ECO:0000256" key="6">
    <source>
        <dbReference type="ARBA" id="ARBA00023316"/>
    </source>
</evidence>
<dbReference type="GO" id="GO:0071555">
    <property type="term" value="P:cell wall organization"/>
    <property type="evidence" value="ECO:0007669"/>
    <property type="project" value="UniProtKB-KW"/>
</dbReference>
<organism evidence="8">
    <name type="scientific">Anaerococcus vaginalis</name>
    <dbReference type="NCBI Taxonomy" id="33037"/>
    <lineage>
        <taxon>Bacteria</taxon>
        <taxon>Bacillati</taxon>
        <taxon>Bacillota</taxon>
        <taxon>Tissierellia</taxon>
        <taxon>Tissierellales</taxon>
        <taxon>Peptoniphilaceae</taxon>
        <taxon>Anaerococcus</taxon>
    </lineage>
</organism>
<dbReference type="GO" id="GO:0008360">
    <property type="term" value="P:regulation of cell shape"/>
    <property type="evidence" value="ECO:0007669"/>
    <property type="project" value="UniProtKB-KW"/>
</dbReference>
<feature type="binding site" evidence="7">
    <location>
        <begin position="179"/>
        <end position="180"/>
    </location>
    <ligand>
        <name>substrate</name>
    </ligand>
</feature>